<evidence type="ECO:0000313" key="2">
    <source>
        <dbReference type="Proteomes" id="UP000185544"/>
    </source>
</evidence>
<dbReference type="KEGG" id="pabo:BCY86_04320"/>
<dbReference type="RefSeq" id="WP_075276661.1">
    <property type="nucleotide sequence ID" value="NZ_CP016908.1"/>
</dbReference>
<dbReference type="AlphaFoldDB" id="A0A1L6MX08"/>
<evidence type="ECO:0000313" key="1">
    <source>
        <dbReference type="EMBL" id="APR99994.1"/>
    </source>
</evidence>
<proteinExistence type="predicted"/>
<sequence>MKNRKNAFDIFLSKIGIQKNNEPNEDFFSIYRSSDTAHNHAWKLTEDRLKKCIRVSSSFLLCDEHWNELGYELVGKALAK</sequence>
<name>A0A1L6MX08_9BACT</name>
<reference evidence="1 2" key="1">
    <citation type="submission" date="2016-08" db="EMBL/GenBank/DDBJ databases">
        <title>Identification and validation of antigenic proteins from Pajaroellobacter abortibovis using de-novo genome sequence assembly and reverse vaccinology.</title>
        <authorList>
            <person name="Welly B.T."/>
            <person name="Miller M.R."/>
            <person name="Stott J.L."/>
            <person name="Blanchard M.T."/>
            <person name="Islas-Trejo A.D."/>
            <person name="O'Rourke S.M."/>
            <person name="Young A.E."/>
            <person name="Medrano J.F."/>
            <person name="Van Eenennaam A.L."/>
        </authorList>
    </citation>
    <scope>NUCLEOTIDE SEQUENCE [LARGE SCALE GENOMIC DNA]</scope>
    <source>
        <strain evidence="1 2">BTF92-0548A/99-0131</strain>
    </source>
</reference>
<keyword evidence="2" id="KW-1185">Reference proteome</keyword>
<gene>
    <name evidence="1" type="ORF">BCY86_04320</name>
</gene>
<dbReference type="Proteomes" id="UP000185544">
    <property type="component" value="Chromosome"/>
</dbReference>
<accession>A0A1L6MX08</accession>
<organism evidence="1 2">
    <name type="scientific">Pajaroellobacter abortibovis</name>
    <dbReference type="NCBI Taxonomy" id="1882918"/>
    <lineage>
        <taxon>Bacteria</taxon>
        <taxon>Pseudomonadati</taxon>
        <taxon>Myxococcota</taxon>
        <taxon>Polyangia</taxon>
        <taxon>Polyangiales</taxon>
        <taxon>Polyangiaceae</taxon>
    </lineage>
</organism>
<dbReference type="EMBL" id="CP016908">
    <property type="protein sequence ID" value="APR99994.1"/>
    <property type="molecule type" value="Genomic_DNA"/>
</dbReference>
<protein>
    <submittedName>
        <fullName evidence="1">Uncharacterized protein</fullName>
    </submittedName>
</protein>